<feature type="region of interest" description="Disordered" evidence="15">
    <location>
        <begin position="206"/>
        <end position="275"/>
    </location>
</feature>
<feature type="compositionally biased region" description="Pro residues" evidence="15">
    <location>
        <begin position="227"/>
        <end position="242"/>
    </location>
</feature>
<evidence type="ECO:0000256" key="12">
    <source>
        <dbReference type="ARBA" id="ARBA00048336"/>
    </source>
</evidence>
<comment type="catalytic activity">
    <reaction evidence="13">
        <text>O-phospho-L-tyrosyl-[protein] + H2O = L-tyrosyl-[protein] + phosphate</text>
        <dbReference type="Rhea" id="RHEA:10684"/>
        <dbReference type="Rhea" id="RHEA-COMP:10136"/>
        <dbReference type="Rhea" id="RHEA-COMP:20101"/>
        <dbReference type="ChEBI" id="CHEBI:15377"/>
        <dbReference type="ChEBI" id="CHEBI:43474"/>
        <dbReference type="ChEBI" id="CHEBI:46858"/>
        <dbReference type="ChEBI" id="CHEBI:61978"/>
        <dbReference type="EC" id="3.1.3.48"/>
    </reaction>
</comment>
<evidence type="ECO:0000313" key="18">
    <source>
        <dbReference type="EMBL" id="KAF7989568.1"/>
    </source>
</evidence>
<evidence type="ECO:0000256" key="10">
    <source>
        <dbReference type="ARBA" id="ARBA00023288"/>
    </source>
</evidence>
<keyword evidence="8" id="KW-0904">Protein phosphatase</keyword>
<dbReference type="GO" id="GO:0005829">
    <property type="term" value="C:cytosol"/>
    <property type="evidence" value="ECO:0007669"/>
    <property type="project" value="TreeGrafter"/>
</dbReference>
<proteinExistence type="inferred from homology"/>
<evidence type="ECO:0000256" key="13">
    <source>
        <dbReference type="ARBA" id="ARBA00051722"/>
    </source>
</evidence>
<dbReference type="GO" id="GO:0004725">
    <property type="term" value="F:protein tyrosine phosphatase activity"/>
    <property type="evidence" value="ECO:0007669"/>
    <property type="project" value="UniProtKB-EC"/>
</dbReference>
<dbReference type="GO" id="GO:0004722">
    <property type="term" value="F:protein serine/threonine phosphatase activity"/>
    <property type="evidence" value="ECO:0007669"/>
    <property type="project" value="UniProtKB-EC"/>
</dbReference>
<protein>
    <recommendedName>
        <fullName evidence="14">Dual specificity protein phosphatase 15</fullName>
        <ecNumber evidence="4">3.1.3.16</ecNumber>
        <ecNumber evidence="3">3.1.3.48</ecNumber>
    </recommendedName>
</protein>
<evidence type="ECO:0000256" key="5">
    <source>
        <dbReference type="ARBA" id="ARBA00022475"/>
    </source>
</evidence>
<evidence type="ECO:0000256" key="15">
    <source>
        <dbReference type="SAM" id="MobiDB-lite"/>
    </source>
</evidence>
<dbReference type="OrthoDB" id="9979246at2759"/>
<dbReference type="AlphaFoldDB" id="A0A835CPW7"/>
<dbReference type="PROSITE" id="PS50056">
    <property type="entry name" value="TYR_PHOSPHATASE_2"/>
    <property type="match status" value="1"/>
</dbReference>
<reference evidence="18 19" key="1">
    <citation type="submission" date="2020-08" db="EMBL/GenBank/DDBJ databases">
        <title>Aphidius gifuensis genome sequencing and assembly.</title>
        <authorList>
            <person name="Du Z."/>
        </authorList>
    </citation>
    <scope>NUCLEOTIDE SEQUENCE [LARGE SCALE GENOMIC DNA]</scope>
    <source>
        <strain evidence="18">YNYX2018</strain>
        <tissue evidence="18">Adults</tissue>
    </source>
</reference>
<feature type="compositionally biased region" description="Polar residues" evidence="15">
    <location>
        <begin position="244"/>
        <end position="253"/>
    </location>
</feature>
<dbReference type="SMART" id="SM00195">
    <property type="entry name" value="DSPc"/>
    <property type="match status" value="1"/>
</dbReference>
<dbReference type="EMBL" id="JACMRX010000005">
    <property type="protein sequence ID" value="KAF7989568.1"/>
    <property type="molecule type" value="Genomic_DNA"/>
</dbReference>
<keyword evidence="9" id="KW-0472">Membrane</keyword>
<dbReference type="PRINTS" id="PR01908">
    <property type="entry name" value="ADSPHPHTASE"/>
</dbReference>
<evidence type="ECO:0000313" key="19">
    <source>
        <dbReference type="Proteomes" id="UP000639338"/>
    </source>
</evidence>
<name>A0A835CPW7_APHGI</name>
<evidence type="ECO:0000256" key="11">
    <source>
        <dbReference type="ARBA" id="ARBA00047761"/>
    </source>
</evidence>
<dbReference type="FunFam" id="3.90.190.10:FF:000052">
    <property type="entry name" value="Dual specificity phosphatase 15"/>
    <property type="match status" value="1"/>
</dbReference>
<dbReference type="InterPro" id="IPR029021">
    <property type="entry name" value="Prot-tyrosine_phosphatase-like"/>
</dbReference>
<comment type="catalytic activity">
    <reaction evidence="12">
        <text>O-phospho-L-threonyl-[protein] + H2O = L-threonyl-[protein] + phosphate</text>
        <dbReference type="Rhea" id="RHEA:47004"/>
        <dbReference type="Rhea" id="RHEA-COMP:11060"/>
        <dbReference type="Rhea" id="RHEA-COMP:11605"/>
        <dbReference type="ChEBI" id="CHEBI:15377"/>
        <dbReference type="ChEBI" id="CHEBI:30013"/>
        <dbReference type="ChEBI" id="CHEBI:43474"/>
        <dbReference type="ChEBI" id="CHEBI:61977"/>
        <dbReference type="EC" id="3.1.3.16"/>
    </reaction>
</comment>
<dbReference type="PROSITE" id="PS50054">
    <property type="entry name" value="TYR_PHOSPHATASE_DUAL"/>
    <property type="match status" value="1"/>
</dbReference>
<comment type="catalytic activity">
    <reaction evidence="11">
        <text>O-phospho-L-seryl-[protein] + H2O = L-seryl-[protein] + phosphate</text>
        <dbReference type="Rhea" id="RHEA:20629"/>
        <dbReference type="Rhea" id="RHEA-COMP:9863"/>
        <dbReference type="Rhea" id="RHEA-COMP:11604"/>
        <dbReference type="ChEBI" id="CHEBI:15377"/>
        <dbReference type="ChEBI" id="CHEBI:29999"/>
        <dbReference type="ChEBI" id="CHEBI:43474"/>
        <dbReference type="ChEBI" id="CHEBI:83421"/>
        <dbReference type="EC" id="3.1.3.16"/>
    </reaction>
</comment>
<dbReference type="GO" id="GO:0005886">
    <property type="term" value="C:plasma membrane"/>
    <property type="evidence" value="ECO:0007669"/>
    <property type="project" value="UniProtKB-SubCell"/>
</dbReference>
<dbReference type="Gene3D" id="3.90.190.10">
    <property type="entry name" value="Protein tyrosine phosphatase superfamily"/>
    <property type="match status" value="1"/>
</dbReference>
<dbReference type="Proteomes" id="UP000639338">
    <property type="component" value="Unassembled WGS sequence"/>
</dbReference>
<comment type="caution">
    <text evidence="18">The sequence shown here is derived from an EMBL/GenBank/DDBJ whole genome shotgun (WGS) entry which is preliminary data.</text>
</comment>
<dbReference type="InterPro" id="IPR000387">
    <property type="entry name" value="Tyr_Pase_dom"/>
</dbReference>
<organism evidence="18 19">
    <name type="scientific">Aphidius gifuensis</name>
    <name type="common">Parasitoid wasp</name>
    <dbReference type="NCBI Taxonomy" id="684658"/>
    <lineage>
        <taxon>Eukaryota</taxon>
        <taxon>Metazoa</taxon>
        <taxon>Ecdysozoa</taxon>
        <taxon>Arthropoda</taxon>
        <taxon>Hexapoda</taxon>
        <taxon>Insecta</taxon>
        <taxon>Pterygota</taxon>
        <taxon>Neoptera</taxon>
        <taxon>Endopterygota</taxon>
        <taxon>Hymenoptera</taxon>
        <taxon>Apocrita</taxon>
        <taxon>Ichneumonoidea</taxon>
        <taxon>Braconidae</taxon>
        <taxon>Aphidiinae</taxon>
        <taxon>Aphidius</taxon>
    </lineage>
</organism>
<evidence type="ECO:0000256" key="1">
    <source>
        <dbReference type="ARBA" id="ARBA00004342"/>
    </source>
</evidence>
<dbReference type="CDD" id="cd14519">
    <property type="entry name" value="DSP_DUSP22_15"/>
    <property type="match status" value="1"/>
</dbReference>
<dbReference type="Pfam" id="PF00782">
    <property type="entry name" value="DSPc"/>
    <property type="match status" value="1"/>
</dbReference>
<keyword evidence="10" id="KW-0449">Lipoprotein</keyword>
<comment type="subcellular location">
    <subcellularLocation>
        <location evidence="1">Cell membrane</location>
        <topology evidence="1">Lipid-anchor</topology>
        <orientation evidence="1">Cytoplasmic side</orientation>
    </subcellularLocation>
</comment>
<dbReference type="EC" id="3.1.3.16" evidence="4"/>
<evidence type="ECO:0000256" key="14">
    <source>
        <dbReference type="ARBA" id="ARBA00068799"/>
    </source>
</evidence>
<keyword evidence="6" id="KW-0519">Myristate</keyword>
<evidence type="ECO:0000256" key="7">
    <source>
        <dbReference type="ARBA" id="ARBA00022801"/>
    </source>
</evidence>
<keyword evidence="5" id="KW-1003">Cell membrane</keyword>
<dbReference type="GO" id="GO:0007165">
    <property type="term" value="P:signal transduction"/>
    <property type="evidence" value="ECO:0007669"/>
    <property type="project" value="TreeGrafter"/>
</dbReference>
<sequence length="370" mass="40215">MSKMGNGMNKVLPGLYVGNYRDSKDQVQLEQFQITHILSIHDAARRLHSDKHYLCIMAADTPDQNLTQYFSLCNDFIHSARLRGGNVLIHCLAGMSRSVTVAVAYIMSITNLSWKEALKVVRVGRAVANPNVGFQQQLQDFENSRLQDERRRLKERFPSLALTVSDTEACHATLSNYEKLALAKEVCEGKCAMGRQCPTGLCRQASKRTLRRKSSTSSTGSGGSGRTPPPTPRLLPSAPPSPAFTRSASSMSATIRPRSGPAGLHSYTGSAPPSRAVSRVDLSASVACSSSDCLTNVGRIGVNGINTWRGGRNCGSAPVSPRSTPPASPQHWPRRNINNINNNNIIINNSSRQTAQMQSTINHELSPSMT</sequence>
<feature type="domain" description="Tyrosine-protein phosphatase" evidence="16">
    <location>
        <begin position="7"/>
        <end position="147"/>
    </location>
</feature>
<gene>
    <name evidence="18" type="ORF">HCN44_008242</name>
</gene>
<evidence type="ECO:0000256" key="4">
    <source>
        <dbReference type="ARBA" id="ARBA00013081"/>
    </source>
</evidence>
<accession>A0A835CPW7</accession>
<evidence type="ECO:0000256" key="3">
    <source>
        <dbReference type="ARBA" id="ARBA00013064"/>
    </source>
</evidence>
<dbReference type="PANTHER" id="PTHR45948:SF2">
    <property type="entry name" value="DUAL SPECIFICITY PROTEIN PHOSPHATASE"/>
    <property type="match status" value="1"/>
</dbReference>
<dbReference type="SUPFAM" id="SSF52799">
    <property type="entry name" value="(Phosphotyrosine protein) phosphatases II"/>
    <property type="match status" value="1"/>
</dbReference>
<evidence type="ECO:0000256" key="8">
    <source>
        <dbReference type="ARBA" id="ARBA00022912"/>
    </source>
</evidence>
<dbReference type="InterPro" id="IPR000340">
    <property type="entry name" value="Dual-sp_phosphatase_cat-dom"/>
</dbReference>
<dbReference type="PANTHER" id="PTHR45948">
    <property type="entry name" value="DUAL SPECIFICITY PROTEIN PHOSPHATASE DDB_G0269404-RELATED"/>
    <property type="match status" value="1"/>
</dbReference>
<evidence type="ECO:0000259" key="17">
    <source>
        <dbReference type="PROSITE" id="PS50056"/>
    </source>
</evidence>
<keyword evidence="19" id="KW-1185">Reference proteome</keyword>
<evidence type="ECO:0000256" key="2">
    <source>
        <dbReference type="ARBA" id="ARBA00008601"/>
    </source>
</evidence>
<evidence type="ECO:0000256" key="9">
    <source>
        <dbReference type="ARBA" id="ARBA00023136"/>
    </source>
</evidence>
<dbReference type="EC" id="3.1.3.48" evidence="3"/>
<keyword evidence="7" id="KW-0378">Hydrolase</keyword>
<evidence type="ECO:0000256" key="6">
    <source>
        <dbReference type="ARBA" id="ARBA00022707"/>
    </source>
</evidence>
<feature type="domain" description="Tyrosine specific protein phosphatases" evidence="17">
    <location>
        <begin position="67"/>
        <end position="125"/>
    </location>
</feature>
<evidence type="ECO:0000259" key="16">
    <source>
        <dbReference type="PROSITE" id="PS50054"/>
    </source>
</evidence>
<dbReference type="InterPro" id="IPR020422">
    <property type="entry name" value="TYR_PHOSPHATASE_DUAL_dom"/>
</dbReference>
<comment type="similarity">
    <text evidence="2">Belongs to the protein-tyrosine phosphatase family. Non-receptor class dual specificity subfamily.</text>
</comment>